<comment type="caution">
    <text evidence="1">The sequence shown here is derived from an EMBL/GenBank/DDBJ whole genome shotgun (WGS) entry which is preliminary data.</text>
</comment>
<evidence type="ECO:0000313" key="2">
    <source>
        <dbReference type="Proteomes" id="UP000027463"/>
    </source>
</evidence>
<name>A0ABR4TSS9_9PROT</name>
<evidence type="ECO:0008006" key="3">
    <source>
        <dbReference type="Google" id="ProtNLM"/>
    </source>
</evidence>
<dbReference type="EMBL" id="AUNC01000004">
    <property type="protein sequence ID" value="KEO58784.1"/>
    <property type="molecule type" value="Genomic_DNA"/>
</dbReference>
<organism evidence="1 2">
    <name type="scientific">Thalassospira permensis NBRC 106175</name>
    <dbReference type="NCBI Taxonomy" id="1353532"/>
    <lineage>
        <taxon>Bacteria</taxon>
        <taxon>Pseudomonadati</taxon>
        <taxon>Pseudomonadota</taxon>
        <taxon>Alphaproteobacteria</taxon>
        <taxon>Rhodospirillales</taxon>
        <taxon>Thalassospiraceae</taxon>
        <taxon>Thalassospira</taxon>
    </lineage>
</organism>
<proteinExistence type="predicted"/>
<evidence type="ECO:0000313" key="1">
    <source>
        <dbReference type="EMBL" id="KEO58784.1"/>
    </source>
</evidence>
<gene>
    <name evidence="1" type="ORF">SMB34_12240</name>
</gene>
<protein>
    <recommendedName>
        <fullName evidence="3">KTSC domain-containing protein</fullName>
    </recommendedName>
</protein>
<sequence length="98" mass="11388">MEVIVNLKPLKIDTSKRDRHLDLRDGEYYFCNAQGNETELLGIHCKAFYADGAYFFQFDSGHFATKFANAKITEEEFLALRRGEISFDKLHKKYAKSD</sequence>
<accession>A0ABR4TSS9</accession>
<reference evidence="1 2" key="1">
    <citation type="submission" date="2013-07" db="EMBL/GenBank/DDBJ databases">
        <title>Thalassospira permensis NBRC 106175 Genome Sequencing.</title>
        <authorList>
            <person name="Lai Q."/>
            <person name="Shao Z."/>
        </authorList>
    </citation>
    <scope>NUCLEOTIDE SEQUENCE [LARGE SCALE GENOMIC DNA]</scope>
    <source>
        <strain evidence="1 2">NBRC 106175</strain>
    </source>
</reference>
<keyword evidence="2" id="KW-1185">Reference proteome</keyword>
<dbReference type="Proteomes" id="UP000027463">
    <property type="component" value="Unassembled WGS sequence"/>
</dbReference>